<reference evidence="2 3" key="1">
    <citation type="journal article" date="2015" name="Nature">
        <title>rRNA introns, odd ribosomes, and small enigmatic genomes across a large radiation of phyla.</title>
        <authorList>
            <person name="Brown C.T."/>
            <person name="Hug L.A."/>
            <person name="Thomas B.C."/>
            <person name="Sharon I."/>
            <person name="Castelle C.J."/>
            <person name="Singh A."/>
            <person name="Wilkins M.J."/>
            <person name="Williams K.H."/>
            <person name="Banfield J.F."/>
        </authorList>
    </citation>
    <scope>NUCLEOTIDE SEQUENCE [LARGE SCALE GENOMIC DNA]</scope>
</reference>
<feature type="transmembrane region" description="Helical" evidence="1">
    <location>
        <begin position="281"/>
        <end position="301"/>
    </location>
</feature>
<feature type="transmembrane region" description="Helical" evidence="1">
    <location>
        <begin position="241"/>
        <end position="261"/>
    </location>
</feature>
<evidence type="ECO:0000313" key="3">
    <source>
        <dbReference type="Proteomes" id="UP000034531"/>
    </source>
</evidence>
<keyword evidence="1" id="KW-1133">Transmembrane helix</keyword>
<keyword evidence="1" id="KW-0472">Membrane</keyword>
<dbReference type="EMBL" id="LBYI01000013">
    <property type="protein sequence ID" value="KKR50233.1"/>
    <property type="molecule type" value="Genomic_DNA"/>
</dbReference>
<name>A0A0G0RCX2_9BACT</name>
<accession>A0A0G0RCX2</accession>
<dbReference type="AlphaFoldDB" id="A0A0G0RCX2"/>
<feature type="transmembrane region" description="Helical" evidence="1">
    <location>
        <begin position="126"/>
        <end position="147"/>
    </location>
</feature>
<evidence type="ECO:0000313" key="2">
    <source>
        <dbReference type="EMBL" id="KKR50233.1"/>
    </source>
</evidence>
<evidence type="ECO:0008006" key="4">
    <source>
        <dbReference type="Google" id="ProtNLM"/>
    </source>
</evidence>
<comment type="caution">
    <text evidence="2">The sequence shown here is derived from an EMBL/GenBank/DDBJ whole genome shotgun (WGS) entry which is preliminary data.</text>
</comment>
<organism evidence="2 3">
    <name type="scientific">Candidatus Curtissbacteria bacterium GW2011_GWA1_40_16</name>
    <dbReference type="NCBI Taxonomy" id="1618405"/>
    <lineage>
        <taxon>Bacteria</taxon>
        <taxon>Candidatus Curtissiibacteriota</taxon>
    </lineage>
</organism>
<feature type="transmembrane region" description="Helical" evidence="1">
    <location>
        <begin position="167"/>
        <end position="191"/>
    </location>
</feature>
<protein>
    <recommendedName>
        <fullName evidence="4">Glycosyltransferase RgtA/B/C/D-like domain-containing protein</fullName>
    </recommendedName>
</protein>
<feature type="transmembrane region" description="Helical" evidence="1">
    <location>
        <begin position="346"/>
        <end position="367"/>
    </location>
</feature>
<evidence type="ECO:0000256" key="1">
    <source>
        <dbReference type="SAM" id="Phobius"/>
    </source>
</evidence>
<sequence>MVSFTKGSAIFSLLLIIALLIRLILMPISVHYDLFFINIFPALMKEKNVYDIYYYFSKNLPNASYLYYPPLTYFTFGSFQHVYSYFSSTFSNWMMVLYNLEISGFQGQAADFIKTSRNVHIFKDLFLAKLPYLIIDILAVFSFIKFVKNRVQAQTLTLLWLFNPVHIYSTYLIGQYDIIPSLFVLLGILIFKNNLYLGIFTLGIAAAYKNYAFLFILIIILVYAKTWAFRLKLALISSIPYLISLLPTLIHNPFWAVYSFLPKIYLNRSVPLVGWPLYSQYLKYVVLTFTLFAIFALASSIKIKDKYRLVIGLSLSAVLLVYAFYPKMSFHYLVWEMPLVLLWFKKFKICAIVLIVQAFSLASYKLLANHLQMGLFAPLNPDYFSALPTFNSQVNQIFSYTIISNTGFFIFFFINVYLASKIMLDLFFKEQTN</sequence>
<proteinExistence type="predicted"/>
<feature type="transmembrane region" description="Helical" evidence="1">
    <location>
        <begin position="211"/>
        <end position="229"/>
    </location>
</feature>
<feature type="transmembrane region" description="Helical" evidence="1">
    <location>
        <begin position="397"/>
        <end position="419"/>
    </location>
</feature>
<gene>
    <name evidence="2" type="ORF">UT84_C0013G0003</name>
</gene>
<dbReference type="Proteomes" id="UP000034531">
    <property type="component" value="Unassembled WGS sequence"/>
</dbReference>
<feature type="transmembrane region" description="Helical" evidence="1">
    <location>
        <begin position="6"/>
        <end position="25"/>
    </location>
</feature>
<feature type="transmembrane region" description="Helical" evidence="1">
    <location>
        <begin position="307"/>
        <end position="325"/>
    </location>
</feature>
<keyword evidence="1" id="KW-0812">Transmembrane</keyword>